<evidence type="ECO:0000256" key="5">
    <source>
        <dbReference type="ARBA" id="ARBA00022692"/>
    </source>
</evidence>
<comment type="similarity">
    <text evidence="3 11">Belongs to the MICOS complex subunit Mic12 family.</text>
</comment>
<evidence type="ECO:0000256" key="10">
    <source>
        <dbReference type="ARBA" id="ARBA00032985"/>
    </source>
</evidence>
<comment type="subcellular location">
    <subcellularLocation>
        <location evidence="2">Membrane</location>
    </subcellularLocation>
    <subcellularLocation>
        <location evidence="11">Mitochondrion inner membrane</location>
        <topology evidence="11">Single-pass membrane protein</topology>
    </subcellularLocation>
</comment>
<feature type="region of interest" description="Disordered" evidence="12">
    <location>
        <begin position="183"/>
        <end position="212"/>
    </location>
</feature>
<dbReference type="EMBL" id="KZ613466">
    <property type="protein sequence ID" value="PMD27421.1"/>
    <property type="molecule type" value="Genomic_DNA"/>
</dbReference>
<evidence type="ECO:0000256" key="7">
    <source>
        <dbReference type="ARBA" id="ARBA00023128"/>
    </source>
</evidence>
<evidence type="ECO:0000256" key="2">
    <source>
        <dbReference type="ARBA" id="ARBA00004370"/>
    </source>
</evidence>
<evidence type="ECO:0000256" key="9">
    <source>
        <dbReference type="ARBA" id="ARBA00032159"/>
    </source>
</evidence>
<dbReference type="Pfam" id="PF17050">
    <property type="entry name" value="AIM5"/>
    <property type="match status" value="1"/>
</dbReference>
<evidence type="ECO:0000313" key="13">
    <source>
        <dbReference type="EMBL" id="PMD27421.1"/>
    </source>
</evidence>
<dbReference type="Proteomes" id="UP000235672">
    <property type="component" value="Unassembled WGS sequence"/>
</dbReference>
<dbReference type="GO" id="GO:0042407">
    <property type="term" value="P:cristae formation"/>
    <property type="evidence" value="ECO:0007669"/>
    <property type="project" value="InterPro"/>
</dbReference>
<keyword evidence="6" id="KW-1133">Transmembrane helix</keyword>
<proteinExistence type="inferred from homology"/>
<protein>
    <recommendedName>
        <fullName evidence="4 11">MICOS complex subunit MIC12</fullName>
    </recommendedName>
    <alternativeName>
        <fullName evidence="10 11">Altered inheritance of mitochondria protein 5, mitochondrial</fullName>
    </alternativeName>
    <alternativeName>
        <fullName evidence="9 11">Found in mitochondrial proteome protein 51</fullName>
    </alternativeName>
</protein>
<evidence type="ECO:0000256" key="6">
    <source>
        <dbReference type="ARBA" id="ARBA00022989"/>
    </source>
</evidence>
<gene>
    <name evidence="13" type="ORF">NA56DRAFT_654231</name>
</gene>
<feature type="region of interest" description="Disordered" evidence="12">
    <location>
        <begin position="42"/>
        <end position="63"/>
    </location>
</feature>
<evidence type="ECO:0000256" key="1">
    <source>
        <dbReference type="ARBA" id="ARBA00002689"/>
    </source>
</evidence>
<evidence type="ECO:0000256" key="3">
    <source>
        <dbReference type="ARBA" id="ARBA00009188"/>
    </source>
</evidence>
<evidence type="ECO:0000256" key="4">
    <source>
        <dbReference type="ARBA" id="ARBA00018170"/>
    </source>
</evidence>
<keyword evidence="11" id="KW-0999">Mitochondrion inner membrane</keyword>
<keyword evidence="8" id="KW-0472">Membrane</keyword>
<name>A0A2J6QMD9_9HELO</name>
<dbReference type="GO" id="GO:0061617">
    <property type="term" value="C:MICOS complex"/>
    <property type="evidence" value="ECO:0007669"/>
    <property type="project" value="UniProtKB-UniRule"/>
</dbReference>
<accession>A0A2J6QMD9</accession>
<evidence type="ECO:0000256" key="8">
    <source>
        <dbReference type="ARBA" id="ARBA00023136"/>
    </source>
</evidence>
<keyword evidence="7 11" id="KW-0496">Mitochondrion</keyword>
<dbReference type="GO" id="GO:0044284">
    <property type="term" value="C:mitochondrial crista junction"/>
    <property type="evidence" value="ECO:0007669"/>
    <property type="project" value="InterPro"/>
</dbReference>
<keyword evidence="14" id="KW-1185">Reference proteome</keyword>
<keyword evidence="5" id="KW-0812">Transmembrane</keyword>
<evidence type="ECO:0000256" key="11">
    <source>
        <dbReference type="RuleBase" id="RU363010"/>
    </source>
</evidence>
<dbReference type="AlphaFoldDB" id="A0A2J6QMD9"/>
<evidence type="ECO:0000256" key="12">
    <source>
        <dbReference type="SAM" id="MobiDB-lite"/>
    </source>
</evidence>
<reference evidence="13 14" key="1">
    <citation type="submission" date="2016-05" db="EMBL/GenBank/DDBJ databases">
        <title>A degradative enzymes factory behind the ericoid mycorrhizal symbiosis.</title>
        <authorList>
            <consortium name="DOE Joint Genome Institute"/>
            <person name="Martino E."/>
            <person name="Morin E."/>
            <person name="Grelet G."/>
            <person name="Kuo A."/>
            <person name="Kohler A."/>
            <person name="Daghino S."/>
            <person name="Barry K."/>
            <person name="Choi C."/>
            <person name="Cichocki N."/>
            <person name="Clum A."/>
            <person name="Copeland A."/>
            <person name="Hainaut M."/>
            <person name="Haridas S."/>
            <person name="Labutti K."/>
            <person name="Lindquist E."/>
            <person name="Lipzen A."/>
            <person name="Khouja H.-R."/>
            <person name="Murat C."/>
            <person name="Ohm R."/>
            <person name="Olson A."/>
            <person name="Spatafora J."/>
            <person name="Veneault-Fourrey C."/>
            <person name="Henrissat B."/>
            <person name="Grigoriev I."/>
            <person name="Martin F."/>
            <person name="Perotto S."/>
        </authorList>
    </citation>
    <scope>NUCLEOTIDE SEQUENCE [LARGE SCALE GENOMIC DNA]</scope>
    <source>
        <strain evidence="13 14">UAMH 7357</strain>
    </source>
</reference>
<feature type="compositionally biased region" description="Polar residues" evidence="12">
    <location>
        <begin position="186"/>
        <end position="200"/>
    </location>
</feature>
<comment type="function">
    <text evidence="1 11">Component of the MICOS complex, a large protein complex of the mitochondrial inner membrane that plays crucial roles in the maintenance of crista junctions, inner membrane architecture, and formation of contact sites to the outer membrane.</text>
</comment>
<dbReference type="OrthoDB" id="4037694at2759"/>
<comment type="subunit">
    <text evidence="11">Component of the mitochondrial contact site and cristae organizing system (MICOS) complex.</text>
</comment>
<organism evidence="13 14">
    <name type="scientific">Hyaloscypha hepaticicola</name>
    <dbReference type="NCBI Taxonomy" id="2082293"/>
    <lineage>
        <taxon>Eukaryota</taxon>
        <taxon>Fungi</taxon>
        <taxon>Dikarya</taxon>
        <taxon>Ascomycota</taxon>
        <taxon>Pezizomycotina</taxon>
        <taxon>Leotiomycetes</taxon>
        <taxon>Helotiales</taxon>
        <taxon>Hyaloscyphaceae</taxon>
        <taxon>Hyaloscypha</taxon>
    </lineage>
</organism>
<sequence>MGFTTGFTGGVTLTLGIAYLTVLAHERNRRAQAEALRSQSRVLTSLLEPSPTPPPQSRADLAREERSSLTETLKDRWNNEVENSVRRVQRTDWNEVREGMEGAIARLLGSGLQKSQEGIEKAEKQAAPIFQEAVDRSKAAAKKGADEAAARIDRAAAATISGTERAGAQAKAGASKIASAAKEKLSQTGEKTGELGSSTKAEADRLTADAKTSAQDALETVRHPGGTIDAARGALRDTFSKGIEKGKEAIGKAQAAVGLATEKIESKAQAASLSHSSAVEKALHERYEKSNPLDKTVEETLAERYKPIGERDNTVLRGV</sequence>
<evidence type="ECO:0000313" key="14">
    <source>
        <dbReference type="Proteomes" id="UP000235672"/>
    </source>
</evidence>
<dbReference type="InterPro" id="IPR031463">
    <property type="entry name" value="Mic12"/>
</dbReference>